<evidence type="ECO:0000313" key="2">
    <source>
        <dbReference type="Proteomes" id="UP000475862"/>
    </source>
</evidence>
<evidence type="ECO:0000313" key="1">
    <source>
        <dbReference type="EMBL" id="KAE9524920.1"/>
    </source>
</evidence>
<proteinExistence type="predicted"/>
<reference evidence="1 2" key="1">
    <citation type="submission" date="2019-08" db="EMBL/GenBank/DDBJ databases">
        <title>The genome of the soybean aphid Biotype 1, its phylome, world population structure and adaptation to the North American continent.</title>
        <authorList>
            <person name="Giordano R."/>
            <person name="Donthu R.K."/>
            <person name="Hernandez A.G."/>
            <person name="Wright C.L."/>
            <person name="Zimin A.V."/>
        </authorList>
    </citation>
    <scope>NUCLEOTIDE SEQUENCE [LARGE SCALE GENOMIC DNA]</scope>
    <source>
        <tissue evidence="1">Whole aphids</tissue>
    </source>
</reference>
<gene>
    <name evidence="1" type="ORF">AGLY_014970</name>
</gene>
<dbReference type="Proteomes" id="UP000475862">
    <property type="component" value="Unassembled WGS sequence"/>
</dbReference>
<keyword evidence="2" id="KW-1185">Reference proteome</keyword>
<accession>A0A6G0T2P6</accession>
<comment type="caution">
    <text evidence="1">The sequence shown here is derived from an EMBL/GenBank/DDBJ whole genome shotgun (WGS) entry which is preliminary data.</text>
</comment>
<protein>
    <submittedName>
        <fullName evidence="1">Uncharacterized protein</fullName>
    </submittedName>
</protein>
<name>A0A6G0T2P6_APHGL</name>
<organism evidence="1 2">
    <name type="scientific">Aphis glycines</name>
    <name type="common">Soybean aphid</name>
    <dbReference type="NCBI Taxonomy" id="307491"/>
    <lineage>
        <taxon>Eukaryota</taxon>
        <taxon>Metazoa</taxon>
        <taxon>Ecdysozoa</taxon>
        <taxon>Arthropoda</taxon>
        <taxon>Hexapoda</taxon>
        <taxon>Insecta</taxon>
        <taxon>Pterygota</taxon>
        <taxon>Neoptera</taxon>
        <taxon>Paraneoptera</taxon>
        <taxon>Hemiptera</taxon>
        <taxon>Sternorrhyncha</taxon>
        <taxon>Aphidomorpha</taxon>
        <taxon>Aphidoidea</taxon>
        <taxon>Aphididae</taxon>
        <taxon>Aphidini</taxon>
        <taxon>Aphis</taxon>
        <taxon>Aphis</taxon>
    </lineage>
</organism>
<dbReference type="EMBL" id="VYZN01000065">
    <property type="protein sequence ID" value="KAE9524920.1"/>
    <property type="molecule type" value="Genomic_DNA"/>
</dbReference>
<dbReference type="AlphaFoldDB" id="A0A6G0T2P6"/>
<sequence>MYNSYNFELISQKFYIIIRNTNDFSRDFSFTNISYRMFFISHSYLLWISKITILFDVFKIYIVEQLNTTLHYFLHINKINTLLRDIDDFQHILLCDNLFASPPSRIKLALNSSISFLVHIEAGNKKDTVHFHIARYRCFRLLFLILYRVHSFVVTVACIDDNVVLVVVLQASTVCLNKVHSLFTNLTKLIIEFSVDIANVYNSFNGKPHFSTISSSLICLTNN</sequence>